<keyword evidence="2" id="KW-1185">Reference proteome</keyword>
<reference evidence="1" key="1">
    <citation type="journal article" date="2017" name="Elife">
        <title>The kinetoplastid-infecting Bodo saltans virus (BsV), a window into the most abundant giant viruses in the sea.</title>
        <authorList>
            <person name="Deeg C.M."/>
            <person name="Chow C.-E.T."/>
            <person name="Suttle C.A."/>
        </authorList>
    </citation>
    <scope>NUCLEOTIDE SEQUENCE</scope>
    <source>
        <strain evidence="1">NG1</strain>
    </source>
</reference>
<dbReference type="EMBL" id="MF782455">
    <property type="protein sequence ID" value="ATZ80475.1"/>
    <property type="molecule type" value="Genomic_DNA"/>
</dbReference>
<gene>
    <name evidence="1" type="ORF">BMW23_0423</name>
</gene>
<accession>A0A2H4UUH5</accession>
<evidence type="ECO:0000313" key="2">
    <source>
        <dbReference type="Proteomes" id="UP000240325"/>
    </source>
</evidence>
<evidence type="ECO:0000313" key="1">
    <source>
        <dbReference type="EMBL" id="ATZ80475.1"/>
    </source>
</evidence>
<name>A0A2H4UUH5_9VIRU</name>
<sequence>MKKMKKYMNNMFILYMQTQIKNTMSIETSAKLYDNLFKKIGDTVKDIVKNKSYGDQWDDGYGWMLNELDLMNDVIHVTRPDLFVDSENYNKQHFKTINQIKTFMYNSNYTYVKAIYDLHEKTSGSYDTYIITLINRVKDSMKKYGTCDEQLIHFINDSQNNFEHHTAIYKLKYNIDTLKNYLKKQYCI</sequence>
<proteinExistence type="predicted"/>
<protein>
    <submittedName>
        <fullName evidence="1">Uncharacterized protein</fullName>
    </submittedName>
</protein>
<organism evidence="1">
    <name type="scientific">Bodo saltans virus</name>
    <dbReference type="NCBI Taxonomy" id="2024608"/>
    <lineage>
        <taxon>Viruses</taxon>
        <taxon>Varidnaviria</taxon>
        <taxon>Bamfordvirae</taxon>
        <taxon>Nucleocytoviricota</taxon>
        <taxon>Megaviricetes</taxon>
        <taxon>Imitervirales</taxon>
        <taxon>Mimiviridae</taxon>
        <taxon>Klosneuvirinae</taxon>
        <taxon>Theiavirus</taxon>
        <taxon>Theiavirus salishense</taxon>
    </lineage>
</organism>
<dbReference type="Proteomes" id="UP000240325">
    <property type="component" value="Segment"/>
</dbReference>